<dbReference type="EMBL" id="JAMZIH010001890">
    <property type="protein sequence ID" value="KAJ1677817.1"/>
    <property type="molecule type" value="Genomic_DNA"/>
</dbReference>
<keyword evidence="2" id="KW-1185">Reference proteome</keyword>
<evidence type="ECO:0000313" key="2">
    <source>
        <dbReference type="Proteomes" id="UP001145114"/>
    </source>
</evidence>
<protein>
    <submittedName>
        <fullName evidence="1">Dicer-like protein 1</fullName>
    </submittedName>
</protein>
<name>A0ACC1HRE5_9FUNG</name>
<organism evidence="1 2">
    <name type="scientific">Spiromyces aspiralis</name>
    <dbReference type="NCBI Taxonomy" id="68401"/>
    <lineage>
        <taxon>Eukaryota</taxon>
        <taxon>Fungi</taxon>
        <taxon>Fungi incertae sedis</taxon>
        <taxon>Zoopagomycota</taxon>
        <taxon>Kickxellomycotina</taxon>
        <taxon>Kickxellomycetes</taxon>
        <taxon>Kickxellales</taxon>
        <taxon>Kickxellaceae</taxon>
        <taxon>Spiromyces</taxon>
    </lineage>
</organism>
<reference evidence="1" key="1">
    <citation type="submission" date="2022-06" db="EMBL/GenBank/DDBJ databases">
        <title>Phylogenomic reconstructions and comparative analyses of Kickxellomycotina fungi.</title>
        <authorList>
            <person name="Reynolds N.K."/>
            <person name="Stajich J.E."/>
            <person name="Barry K."/>
            <person name="Grigoriev I.V."/>
            <person name="Crous P."/>
            <person name="Smith M.E."/>
        </authorList>
    </citation>
    <scope>NUCLEOTIDE SEQUENCE</scope>
    <source>
        <strain evidence="1">RSA 2271</strain>
    </source>
</reference>
<feature type="non-terminal residue" evidence="1">
    <location>
        <position position="1"/>
    </location>
</feature>
<feature type="non-terminal residue" evidence="1">
    <location>
        <position position="538"/>
    </location>
</feature>
<proteinExistence type="predicted"/>
<sequence>SFGADPNTVNMLFSPCKRDPAKREEAHIDLNAAFLLIKGDVNLQDVPPESWHMYKGRVAWDHLQRGRVIFITDILYGTDPTATFEELLELSQVPSAVDDNGGPGCRGEASPDELSGWIERAVGSTRDISEFKHAQGKRHFREASTIAGLLANAPYHVPVKEFKMFLHAPLYRTAKYSPQLDYTAFNPAYLEYSVLHGQPLPKLQKKPTSRSGFASPLLCTVKQFDLVHLGNLSMIPSFIFRCHSMLLVHEFKQEFSVPADVELLRTALTASGAQADTNYERLEALGDSVLKFVVTAILFALHPDADEGQLTDARVKIVSNRHLARVARQNRLDRYIWAHKFLPKQWLPPTNAWWHINPQYEKGRQYSEQTMQNVSNKMYADLVESILGACYLSSGVQGALAFIRRIKLMNEPQISDWQSIDDVWRAGLGRALGGPAPRVELEPDMVSGIERIFGYKFEDQCILGAACRHPSFTEAAKAPPGGDNNERHPLKALQDYQSLEFLGDSVIDLFVLEHYYNFVPALDPGQITLVKHISVSND</sequence>
<comment type="caution">
    <text evidence="1">The sequence shown here is derived from an EMBL/GenBank/DDBJ whole genome shotgun (WGS) entry which is preliminary data.</text>
</comment>
<gene>
    <name evidence="1" type="primary">dcl1</name>
    <name evidence="1" type="ORF">EV182_005371</name>
</gene>
<evidence type="ECO:0000313" key="1">
    <source>
        <dbReference type="EMBL" id="KAJ1677817.1"/>
    </source>
</evidence>
<accession>A0ACC1HRE5</accession>
<dbReference type="Proteomes" id="UP001145114">
    <property type="component" value="Unassembled WGS sequence"/>
</dbReference>